<keyword evidence="6 8" id="KW-0067">ATP-binding</keyword>
<evidence type="ECO:0000313" key="12">
    <source>
        <dbReference type="Proteomes" id="UP001154420"/>
    </source>
</evidence>
<keyword evidence="4 8" id="KW-0819">tRNA processing</keyword>
<comment type="similarity">
    <text evidence="8">Belongs to the tRNA(Ile)-lysidine synthase family.</text>
</comment>
<dbReference type="SMART" id="SM00977">
    <property type="entry name" value="TilS_C"/>
    <property type="match status" value="1"/>
</dbReference>
<proteinExistence type="inferred from homology"/>
<dbReference type="EC" id="6.3.4.19" evidence="8"/>
<dbReference type="HAMAP" id="MF_01161">
    <property type="entry name" value="tRNA_Ile_lys_synt"/>
    <property type="match status" value="1"/>
</dbReference>
<comment type="subcellular location">
    <subcellularLocation>
        <location evidence="1 8">Cytoplasm</location>
    </subcellularLocation>
</comment>
<dbReference type="GO" id="GO:0005737">
    <property type="term" value="C:cytoplasm"/>
    <property type="evidence" value="ECO:0007669"/>
    <property type="project" value="UniProtKB-SubCell"/>
</dbReference>
<comment type="function">
    <text evidence="8">Ligates lysine onto the cytidine present at position 34 of the AUA codon-specific tRNA(Ile) that contains the anticodon CAU, in an ATP-dependent manner. Cytidine is converted to lysidine, thus changing the amino acid specificity of the tRNA from methionine to isoleucine.</text>
</comment>
<dbReference type="Gene3D" id="3.40.50.620">
    <property type="entry name" value="HUPs"/>
    <property type="match status" value="1"/>
</dbReference>
<evidence type="ECO:0000313" key="11">
    <source>
        <dbReference type="EMBL" id="NBJ91100.1"/>
    </source>
</evidence>
<evidence type="ECO:0000256" key="1">
    <source>
        <dbReference type="ARBA" id="ARBA00004496"/>
    </source>
</evidence>
<dbReference type="InterPro" id="IPR011063">
    <property type="entry name" value="TilS/TtcA_N"/>
</dbReference>
<keyword evidence="9" id="KW-0812">Transmembrane</keyword>
<dbReference type="InterPro" id="IPR014729">
    <property type="entry name" value="Rossmann-like_a/b/a_fold"/>
</dbReference>
<dbReference type="PANTHER" id="PTHR43033">
    <property type="entry name" value="TRNA(ILE)-LYSIDINE SYNTHASE-RELATED"/>
    <property type="match status" value="1"/>
</dbReference>
<dbReference type="PANTHER" id="PTHR43033:SF1">
    <property type="entry name" value="TRNA(ILE)-LYSIDINE SYNTHASE-RELATED"/>
    <property type="match status" value="1"/>
</dbReference>
<dbReference type="NCBIfam" id="TIGR02432">
    <property type="entry name" value="lysidine_TilS_N"/>
    <property type="match status" value="1"/>
</dbReference>
<keyword evidence="3 8" id="KW-0436">Ligase</keyword>
<dbReference type="CDD" id="cd01992">
    <property type="entry name" value="TilS_N"/>
    <property type="match status" value="1"/>
</dbReference>
<evidence type="ECO:0000259" key="10">
    <source>
        <dbReference type="SMART" id="SM00977"/>
    </source>
</evidence>
<reference evidence="11" key="1">
    <citation type="submission" date="2018-09" db="EMBL/GenBank/DDBJ databases">
        <title>Murine metabolic-syndrome-specific gut microbial biobank.</title>
        <authorList>
            <person name="Liu C."/>
        </authorList>
    </citation>
    <scope>NUCLEOTIDE SEQUENCE</scope>
    <source>
        <strain evidence="11">D42-62</strain>
    </source>
</reference>
<evidence type="ECO:0000256" key="7">
    <source>
        <dbReference type="ARBA" id="ARBA00048539"/>
    </source>
</evidence>
<dbReference type="OrthoDB" id="9807403at2"/>
<evidence type="ECO:0000256" key="8">
    <source>
        <dbReference type="HAMAP-Rule" id="MF_01161"/>
    </source>
</evidence>
<dbReference type="SUPFAM" id="SSF52402">
    <property type="entry name" value="Adenine nucleotide alpha hydrolases-like"/>
    <property type="match status" value="1"/>
</dbReference>
<dbReference type="GO" id="GO:0032267">
    <property type="term" value="F:tRNA(Ile)-lysidine synthase activity"/>
    <property type="evidence" value="ECO:0007669"/>
    <property type="project" value="UniProtKB-EC"/>
</dbReference>
<dbReference type="AlphaFoldDB" id="A0A9X5BCA7"/>
<comment type="domain">
    <text evidence="8">The N-terminal region contains the highly conserved SGGXDS motif, predicted to be a P-loop motif involved in ATP binding.</text>
</comment>
<evidence type="ECO:0000256" key="2">
    <source>
        <dbReference type="ARBA" id="ARBA00022490"/>
    </source>
</evidence>
<protein>
    <recommendedName>
        <fullName evidence="8">tRNA(Ile)-lysidine synthase</fullName>
        <ecNumber evidence="8">6.3.4.19</ecNumber>
    </recommendedName>
    <alternativeName>
        <fullName evidence="8">tRNA(Ile)-2-lysyl-cytidine synthase</fullName>
    </alternativeName>
    <alternativeName>
        <fullName evidence="8">tRNA(Ile)-lysidine synthetase</fullName>
    </alternativeName>
</protein>
<keyword evidence="2 8" id="KW-0963">Cytoplasm</keyword>
<dbReference type="EMBL" id="QZDT01000001">
    <property type="protein sequence ID" value="NBJ91100.1"/>
    <property type="molecule type" value="Genomic_DNA"/>
</dbReference>
<dbReference type="InterPro" id="IPR012796">
    <property type="entry name" value="Lysidine-tRNA-synth_C"/>
</dbReference>
<keyword evidence="12" id="KW-1185">Reference proteome</keyword>
<gene>
    <name evidence="8 11" type="primary">tilS</name>
    <name evidence="11" type="ORF">D5281_00465</name>
</gene>
<dbReference type="InterPro" id="IPR012094">
    <property type="entry name" value="tRNA_Ile_lys_synt"/>
</dbReference>
<evidence type="ECO:0000256" key="5">
    <source>
        <dbReference type="ARBA" id="ARBA00022741"/>
    </source>
</evidence>
<dbReference type="Pfam" id="PF11734">
    <property type="entry name" value="TilS_C"/>
    <property type="match status" value="1"/>
</dbReference>
<accession>A0A9X5BCA7</accession>
<feature type="transmembrane region" description="Helical" evidence="9">
    <location>
        <begin position="21"/>
        <end position="39"/>
    </location>
</feature>
<dbReference type="NCBIfam" id="TIGR02433">
    <property type="entry name" value="lysidine_TilS_C"/>
    <property type="match status" value="1"/>
</dbReference>
<evidence type="ECO:0000256" key="6">
    <source>
        <dbReference type="ARBA" id="ARBA00022840"/>
    </source>
</evidence>
<dbReference type="GO" id="GO:0006400">
    <property type="term" value="P:tRNA modification"/>
    <property type="evidence" value="ECO:0007669"/>
    <property type="project" value="UniProtKB-UniRule"/>
</dbReference>
<sequence>MVKKVMNYVNRYRMIEQGDTVVAGISGGADSVCLLFLLMEMQRQIPFKIEVVHVNHGIRQDAAQDALFVGKLCKRLGVPFRLVEENVKERARENGTSEEEEGRKVRYQAFEQALGDRKGKVGIAHNSNDRAETMLFHLFRGTGLTGASGIRPVNGKVIRPLLCLQRKEIEAWLWKKGIPFCTDSTNEQDIYTRNRIRHHVLAYAEREVCKGAVANMYRAAEQLFEAEEYISRQTKEALKRCVQVDGEQAVVEIRIPELFKEDEYLRGRVLLESIALAAGRRKDITAAHIKGVEALFRGTGSRELHLPYRLVVYKKYDLGMIKKRDEAGKDKAFLPLRENKVECEVTLPFPSSIYVPGLGRVEFTLHCSKKVESTELFCGNTVFFCEDSQNIPEKTYTKWFDYDKITSAIVFRTRKSGDYFMIHNGMGRKSLQDYFVNEKVPRQDRDKIYLLAEGAHVIWIPGYRISEYYKVHKDTRMVLQVRAVDQEG</sequence>
<comment type="caution">
    <text evidence="11">The sequence shown here is derived from an EMBL/GenBank/DDBJ whole genome shotgun (WGS) entry which is preliminary data.</text>
</comment>
<dbReference type="Pfam" id="PF01171">
    <property type="entry name" value="ATP_bind_3"/>
    <property type="match status" value="1"/>
</dbReference>
<dbReference type="GO" id="GO:0005524">
    <property type="term" value="F:ATP binding"/>
    <property type="evidence" value="ECO:0007669"/>
    <property type="project" value="UniProtKB-UniRule"/>
</dbReference>
<evidence type="ECO:0000256" key="4">
    <source>
        <dbReference type="ARBA" id="ARBA00022694"/>
    </source>
</evidence>
<keyword evidence="9" id="KW-0472">Membrane</keyword>
<evidence type="ECO:0000256" key="9">
    <source>
        <dbReference type="SAM" id="Phobius"/>
    </source>
</evidence>
<dbReference type="SUPFAM" id="SSF82829">
    <property type="entry name" value="MesJ substrate recognition domain-like"/>
    <property type="match status" value="1"/>
</dbReference>
<comment type="catalytic activity">
    <reaction evidence="7 8">
        <text>cytidine(34) in tRNA(Ile2) + L-lysine + ATP = lysidine(34) in tRNA(Ile2) + AMP + diphosphate + H(+)</text>
        <dbReference type="Rhea" id="RHEA:43744"/>
        <dbReference type="Rhea" id="RHEA-COMP:10625"/>
        <dbReference type="Rhea" id="RHEA-COMP:10670"/>
        <dbReference type="ChEBI" id="CHEBI:15378"/>
        <dbReference type="ChEBI" id="CHEBI:30616"/>
        <dbReference type="ChEBI" id="CHEBI:32551"/>
        <dbReference type="ChEBI" id="CHEBI:33019"/>
        <dbReference type="ChEBI" id="CHEBI:82748"/>
        <dbReference type="ChEBI" id="CHEBI:83665"/>
        <dbReference type="ChEBI" id="CHEBI:456215"/>
        <dbReference type="EC" id="6.3.4.19"/>
    </reaction>
</comment>
<dbReference type="InterPro" id="IPR012795">
    <property type="entry name" value="tRNA_Ile_lys_synt_N"/>
</dbReference>
<organism evidence="11 12">
    <name type="scientific">Parablautia muri</name>
    <dbReference type="NCBI Taxonomy" id="2320879"/>
    <lineage>
        <taxon>Bacteria</taxon>
        <taxon>Bacillati</taxon>
        <taxon>Bacillota</taxon>
        <taxon>Clostridia</taxon>
        <taxon>Lachnospirales</taxon>
        <taxon>Lachnospiraceae</taxon>
        <taxon>Parablautia</taxon>
    </lineage>
</organism>
<keyword evidence="5 8" id="KW-0547">Nucleotide-binding</keyword>
<feature type="domain" description="Lysidine-tRNA(Ile) synthetase C-terminal" evidence="10">
    <location>
        <begin position="409"/>
        <end position="481"/>
    </location>
</feature>
<dbReference type="Proteomes" id="UP001154420">
    <property type="component" value="Unassembled WGS sequence"/>
</dbReference>
<feature type="binding site" evidence="8">
    <location>
        <begin position="26"/>
        <end position="31"/>
    </location>
    <ligand>
        <name>ATP</name>
        <dbReference type="ChEBI" id="CHEBI:30616"/>
    </ligand>
</feature>
<dbReference type="RefSeq" id="WP_160558197.1">
    <property type="nucleotide sequence ID" value="NZ_QZDT01000001.1"/>
</dbReference>
<evidence type="ECO:0000256" key="3">
    <source>
        <dbReference type="ARBA" id="ARBA00022598"/>
    </source>
</evidence>
<name>A0A9X5BCA7_9FIRM</name>
<dbReference type="SUPFAM" id="SSF56037">
    <property type="entry name" value="PheT/TilS domain"/>
    <property type="match status" value="1"/>
</dbReference>
<keyword evidence="9" id="KW-1133">Transmembrane helix</keyword>